<gene>
    <name evidence="2" type="ORF">BOKJ2_LOCUS14192</name>
</gene>
<evidence type="ECO:0000313" key="3">
    <source>
        <dbReference type="Proteomes" id="UP000614601"/>
    </source>
</evidence>
<evidence type="ECO:0008006" key="4">
    <source>
        <dbReference type="Google" id="ProtNLM"/>
    </source>
</evidence>
<dbReference type="EMBL" id="CAJFDH010000006">
    <property type="protein sequence ID" value="CAD5230551.1"/>
    <property type="molecule type" value="Genomic_DNA"/>
</dbReference>
<feature type="signal peptide" evidence="1">
    <location>
        <begin position="1"/>
        <end position="19"/>
    </location>
</feature>
<dbReference type="Proteomes" id="UP000783686">
    <property type="component" value="Unassembled WGS sequence"/>
</dbReference>
<reference evidence="2" key="1">
    <citation type="submission" date="2020-09" db="EMBL/GenBank/DDBJ databases">
        <authorList>
            <person name="Kikuchi T."/>
        </authorList>
    </citation>
    <scope>NUCLEOTIDE SEQUENCE</scope>
    <source>
        <strain evidence="2">SH1</strain>
    </source>
</reference>
<evidence type="ECO:0000313" key="2">
    <source>
        <dbReference type="EMBL" id="CAD5230551.1"/>
    </source>
</evidence>
<dbReference type="Proteomes" id="UP000614601">
    <property type="component" value="Unassembled WGS sequence"/>
</dbReference>
<evidence type="ECO:0000256" key="1">
    <source>
        <dbReference type="SAM" id="SignalP"/>
    </source>
</evidence>
<keyword evidence="3" id="KW-1185">Reference proteome</keyword>
<keyword evidence="1" id="KW-0732">Signal</keyword>
<dbReference type="AlphaFoldDB" id="A0A811LR67"/>
<accession>A0A811LR67</accession>
<sequence length="129" mass="14468">MKLLIVVALILSILGFSLAFSVGLNGTLYCDGGNLHGHTKVKVELYNSAKMDLVKSVEAQPDGSFNLVADQSDDAFEPLYIFKHKCGRLCRHIYFNNTYILSPVRIELFNAGIKQDYKHGECPHEEYEA</sequence>
<protein>
    <recommendedName>
        <fullName evidence="4">Transthyretin-like family protein</fullName>
    </recommendedName>
</protein>
<dbReference type="OrthoDB" id="5809908at2759"/>
<name>A0A811LR67_9BILA</name>
<proteinExistence type="predicted"/>
<dbReference type="EMBL" id="CAJFCW020000006">
    <property type="protein sequence ID" value="CAG9127811.1"/>
    <property type="molecule type" value="Genomic_DNA"/>
</dbReference>
<comment type="caution">
    <text evidence="2">The sequence shown here is derived from an EMBL/GenBank/DDBJ whole genome shotgun (WGS) entry which is preliminary data.</text>
</comment>
<organism evidence="2 3">
    <name type="scientific">Bursaphelenchus okinawaensis</name>
    <dbReference type="NCBI Taxonomy" id="465554"/>
    <lineage>
        <taxon>Eukaryota</taxon>
        <taxon>Metazoa</taxon>
        <taxon>Ecdysozoa</taxon>
        <taxon>Nematoda</taxon>
        <taxon>Chromadorea</taxon>
        <taxon>Rhabditida</taxon>
        <taxon>Tylenchina</taxon>
        <taxon>Tylenchomorpha</taxon>
        <taxon>Aphelenchoidea</taxon>
        <taxon>Aphelenchoididae</taxon>
        <taxon>Bursaphelenchus</taxon>
    </lineage>
</organism>
<dbReference type="Gene3D" id="2.60.40.3330">
    <property type="match status" value="1"/>
</dbReference>
<dbReference type="InterPro" id="IPR038479">
    <property type="entry name" value="Transthyretin-like_sf"/>
</dbReference>
<feature type="chain" id="PRO_5035595792" description="Transthyretin-like family protein" evidence="1">
    <location>
        <begin position="20"/>
        <end position="129"/>
    </location>
</feature>